<evidence type="ECO:0000259" key="1">
    <source>
        <dbReference type="Pfam" id="PF11721"/>
    </source>
</evidence>
<evidence type="ECO:0000313" key="3">
    <source>
        <dbReference type="Proteomes" id="UP001206925"/>
    </source>
</evidence>
<dbReference type="Proteomes" id="UP001206925">
    <property type="component" value="Unassembled WGS sequence"/>
</dbReference>
<accession>A0AAD5G4H5</accession>
<name>A0AAD5G4H5_AMBAR</name>
<organism evidence="2 3">
    <name type="scientific">Ambrosia artemisiifolia</name>
    <name type="common">Common ragweed</name>
    <dbReference type="NCBI Taxonomy" id="4212"/>
    <lineage>
        <taxon>Eukaryota</taxon>
        <taxon>Viridiplantae</taxon>
        <taxon>Streptophyta</taxon>
        <taxon>Embryophyta</taxon>
        <taxon>Tracheophyta</taxon>
        <taxon>Spermatophyta</taxon>
        <taxon>Magnoliopsida</taxon>
        <taxon>eudicotyledons</taxon>
        <taxon>Gunneridae</taxon>
        <taxon>Pentapetalae</taxon>
        <taxon>asterids</taxon>
        <taxon>campanulids</taxon>
        <taxon>Asterales</taxon>
        <taxon>Asteraceae</taxon>
        <taxon>Asteroideae</taxon>
        <taxon>Heliantheae alliance</taxon>
        <taxon>Heliantheae</taxon>
        <taxon>Ambrosia</taxon>
    </lineage>
</organism>
<dbReference type="FunFam" id="2.60.120.430:FF:000004">
    <property type="entry name" value="Putative leucine-rich repeat receptor-like serine/threonine-protein kinase"/>
    <property type="match status" value="1"/>
</dbReference>
<comment type="caution">
    <text evidence="2">The sequence shown here is derived from an EMBL/GenBank/DDBJ whole genome shotgun (WGS) entry which is preliminary data.</text>
</comment>
<dbReference type="PANTHER" id="PTHR34081:SF1">
    <property type="entry name" value="MALECTIN, LEUCINE-RICH REPEAT DOMAIN, L DOMAIN-LIKE PROTEIN-RELATED"/>
    <property type="match status" value="1"/>
</dbReference>
<dbReference type="AlphaFoldDB" id="A0AAD5G4H5"/>
<protein>
    <recommendedName>
        <fullName evidence="1">Malectin domain-containing protein</fullName>
    </recommendedName>
</protein>
<dbReference type="Pfam" id="PF11721">
    <property type="entry name" value="Malectin"/>
    <property type="match status" value="1"/>
</dbReference>
<dbReference type="InterPro" id="IPR021720">
    <property type="entry name" value="Malectin_dom"/>
</dbReference>
<reference evidence="2" key="1">
    <citation type="submission" date="2022-06" db="EMBL/GenBank/DDBJ databases">
        <title>Uncovering the hologenomic basis of an extraordinary plant invasion.</title>
        <authorList>
            <person name="Bieker V.C."/>
            <person name="Martin M.D."/>
            <person name="Gilbert T."/>
            <person name="Hodgins K."/>
            <person name="Battlay P."/>
            <person name="Petersen B."/>
            <person name="Wilson J."/>
        </authorList>
    </citation>
    <scope>NUCLEOTIDE SEQUENCE</scope>
    <source>
        <strain evidence="2">AA19_3_7</strain>
        <tissue evidence="2">Leaf</tissue>
    </source>
</reference>
<feature type="domain" description="Malectin" evidence="1">
    <location>
        <begin position="55"/>
        <end position="236"/>
    </location>
</feature>
<keyword evidence="3" id="KW-1185">Reference proteome</keyword>
<gene>
    <name evidence="2" type="ORF">M8C21_026223</name>
</gene>
<dbReference type="PANTHER" id="PTHR34081">
    <property type="entry name" value="MALECTIN DOMAIN-CONTAINING PROTEIN"/>
    <property type="match status" value="1"/>
</dbReference>
<evidence type="ECO:0000313" key="2">
    <source>
        <dbReference type="EMBL" id="KAI7727932.1"/>
    </source>
</evidence>
<dbReference type="EMBL" id="JAMZMK010011288">
    <property type="protein sequence ID" value="KAI7727932.1"/>
    <property type="molecule type" value="Genomic_DNA"/>
</dbReference>
<proteinExistence type="predicted"/>
<sequence>MLCNDLSYNNFTSQNSSDFSCQIRETNLFASYSTDNVSKEVSCLGNNICSTSSTSLYIDCGGNGVSVGNKDYEGDFVSGGASHFSSTDNRWGFSNTGHFLDDDQHDSYILTSSSQVPINNSELYMNARTSAISLTYYGFCMRNGSYNVTLHFAEIAFTDDTKFSSLGRRVFDIYIQGMLVEKDFDISDRAGGVGKAIVTTYTVNVTTSLEIRLYWAGKGTINVPTRGRYGPLISAISVDPCEGLKTLGVALSDNLEELALTNCDVIKEQNGFLVELAQNLKKIKILDLSLQSYSAR</sequence>
<dbReference type="Gene3D" id="2.60.120.430">
    <property type="entry name" value="Galactose-binding lectin"/>
    <property type="match status" value="1"/>
</dbReference>